<gene>
    <name evidence="1" type="ORF">GUITHDRAFT_117094</name>
</gene>
<reference evidence="2" key="3">
    <citation type="submission" date="2015-06" db="UniProtKB">
        <authorList>
            <consortium name="EnsemblProtists"/>
        </authorList>
    </citation>
    <scope>IDENTIFICATION</scope>
</reference>
<evidence type="ECO:0000313" key="3">
    <source>
        <dbReference type="Proteomes" id="UP000011087"/>
    </source>
</evidence>
<dbReference type="EnsemblProtists" id="EKX36669">
    <property type="protein sequence ID" value="EKX36669"/>
    <property type="gene ID" value="GUITHDRAFT_117094"/>
</dbReference>
<organism evidence="1">
    <name type="scientific">Guillardia theta (strain CCMP2712)</name>
    <name type="common">Cryptophyte</name>
    <dbReference type="NCBI Taxonomy" id="905079"/>
    <lineage>
        <taxon>Eukaryota</taxon>
        <taxon>Cryptophyceae</taxon>
        <taxon>Pyrenomonadales</taxon>
        <taxon>Geminigeraceae</taxon>
        <taxon>Guillardia</taxon>
    </lineage>
</organism>
<reference evidence="1 3" key="1">
    <citation type="journal article" date="2012" name="Nature">
        <title>Algal genomes reveal evolutionary mosaicism and the fate of nucleomorphs.</title>
        <authorList>
            <consortium name="DOE Joint Genome Institute"/>
            <person name="Curtis B.A."/>
            <person name="Tanifuji G."/>
            <person name="Burki F."/>
            <person name="Gruber A."/>
            <person name="Irimia M."/>
            <person name="Maruyama S."/>
            <person name="Arias M.C."/>
            <person name="Ball S.G."/>
            <person name="Gile G.H."/>
            <person name="Hirakawa Y."/>
            <person name="Hopkins J.F."/>
            <person name="Kuo A."/>
            <person name="Rensing S.A."/>
            <person name="Schmutz J."/>
            <person name="Symeonidi A."/>
            <person name="Elias M."/>
            <person name="Eveleigh R.J."/>
            <person name="Herman E.K."/>
            <person name="Klute M.J."/>
            <person name="Nakayama T."/>
            <person name="Obornik M."/>
            <person name="Reyes-Prieto A."/>
            <person name="Armbrust E.V."/>
            <person name="Aves S.J."/>
            <person name="Beiko R.G."/>
            <person name="Coutinho P."/>
            <person name="Dacks J.B."/>
            <person name="Durnford D.G."/>
            <person name="Fast N.M."/>
            <person name="Green B.R."/>
            <person name="Grisdale C.J."/>
            <person name="Hempel F."/>
            <person name="Henrissat B."/>
            <person name="Hoppner M.P."/>
            <person name="Ishida K."/>
            <person name="Kim E."/>
            <person name="Koreny L."/>
            <person name="Kroth P.G."/>
            <person name="Liu Y."/>
            <person name="Malik S.B."/>
            <person name="Maier U.G."/>
            <person name="McRose D."/>
            <person name="Mock T."/>
            <person name="Neilson J.A."/>
            <person name="Onodera N.T."/>
            <person name="Poole A.M."/>
            <person name="Pritham E.J."/>
            <person name="Richards T.A."/>
            <person name="Rocap G."/>
            <person name="Roy S.W."/>
            <person name="Sarai C."/>
            <person name="Schaack S."/>
            <person name="Shirato S."/>
            <person name="Slamovits C.H."/>
            <person name="Spencer D.F."/>
            <person name="Suzuki S."/>
            <person name="Worden A.Z."/>
            <person name="Zauner S."/>
            <person name="Barry K."/>
            <person name="Bell C."/>
            <person name="Bharti A.K."/>
            <person name="Crow J.A."/>
            <person name="Grimwood J."/>
            <person name="Kramer R."/>
            <person name="Lindquist E."/>
            <person name="Lucas S."/>
            <person name="Salamov A."/>
            <person name="McFadden G.I."/>
            <person name="Lane C.E."/>
            <person name="Keeling P.J."/>
            <person name="Gray M.W."/>
            <person name="Grigoriev I.V."/>
            <person name="Archibald J.M."/>
        </authorList>
    </citation>
    <scope>NUCLEOTIDE SEQUENCE</scope>
    <source>
        <strain evidence="1 3">CCMP2712</strain>
    </source>
</reference>
<dbReference type="PaxDb" id="55529-EKX36669"/>
<dbReference type="Proteomes" id="UP000011087">
    <property type="component" value="Unassembled WGS sequence"/>
</dbReference>
<protein>
    <submittedName>
        <fullName evidence="1 2">Uncharacterized protein</fullName>
    </submittedName>
</protein>
<proteinExistence type="predicted"/>
<dbReference type="RefSeq" id="XP_005823649.1">
    <property type="nucleotide sequence ID" value="XM_005823592.1"/>
</dbReference>
<dbReference type="EMBL" id="JH993069">
    <property type="protein sequence ID" value="EKX36669.1"/>
    <property type="molecule type" value="Genomic_DNA"/>
</dbReference>
<dbReference type="AlphaFoldDB" id="L1IL91"/>
<name>L1IL91_GUITC</name>
<reference evidence="3" key="2">
    <citation type="submission" date="2012-11" db="EMBL/GenBank/DDBJ databases">
        <authorList>
            <person name="Kuo A."/>
            <person name="Curtis B.A."/>
            <person name="Tanifuji G."/>
            <person name="Burki F."/>
            <person name="Gruber A."/>
            <person name="Irimia M."/>
            <person name="Maruyama S."/>
            <person name="Arias M.C."/>
            <person name="Ball S.G."/>
            <person name="Gile G.H."/>
            <person name="Hirakawa Y."/>
            <person name="Hopkins J.F."/>
            <person name="Rensing S.A."/>
            <person name="Schmutz J."/>
            <person name="Symeonidi A."/>
            <person name="Elias M."/>
            <person name="Eveleigh R.J."/>
            <person name="Herman E.K."/>
            <person name="Klute M.J."/>
            <person name="Nakayama T."/>
            <person name="Obornik M."/>
            <person name="Reyes-Prieto A."/>
            <person name="Armbrust E.V."/>
            <person name="Aves S.J."/>
            <person name="Beiko R.G."/>
            <person name="Coutinho P."/>
            <person name="Dacks J.B."/>
            <person name="Durnford D.G."/>
            <person name="Fast N.M."/>
            <person name="Green B.R."/>
            <person name="Grisdale C."/>
            <person name="Hempe F."/>
            <person name="Henrissat B."/>
            <person name="Hoppner M.P."/>
            <person name="Ishida K.-I."/>
            <person name="Kim E."/>
            <person name="Koreny L."/>
            <person name="Kroth P.G."/>
            <person name="Liu Y."/>
            <person name="Malik S.-B."/>
            <person name="Maier U.G."/>
            <person name="McRose D."/>
            <person name="Mock T."/>
            <person name="Neilson J.A."/>
            <person name="Onodera N.T."/>
            <person name="Poole A.M."/>
            <person name="Pritham E.J."/>
            <person name="Richards T.A."/>
            <person name="Rocap G."/>
            <person name="Roy S.W."/>
            <person name="Sarai C."/>
            <person name="Schaack S."/>
            <person name="Shirato S."/>
            <person name="Slamovits C.H."/>
            <person name="Spencer D.F."/>
            <person name="Suzuki S."/>
            <person name="Worden A.Z."/>
            <person name="Zauner S."/>
            <person name="Barry K."/>
            <person name="Bell C."/>
            <person name="Bharti A.K."/>
            <person name="Crow J.A."/>
            <person name="Grimwood J."/>
            <person name="Kramer R."/>
            <person name="Lindquist E."/>
            <person name="Lucas S."/>
            <person name="Salamov A."/>
            <person name="McFadden G.I."/>
            <person name="Lane C.E."/>
            <person name="Keeling P.J."/>
            <person name="Gray M.W."/>
            <person name="Grigoriev I.V."/>
            <person name="Archibald J.M."/>
        </authorList>
    </citation>
    <scope>NUCLEOTIDE SEQUENCE</scope>
    <source>
        <strain evidence="3">CCMP2712</strain>
    </source>
</reference>
<dbReference type="HOGENOM" id="CLU_1848878_0_0_1"/>
<evidence type="ECO:0000313" key="1">
    <source>
        <dbReference type="EMBL" id="EKX36669.1"/>
    </source>
</evidence>
<evidence type="ECO:0000313" key="2">
    <source>
        <dbReference type="EnsemblProtists" id="EKX36669"/>
    </source>
</evidence>
<sequence>MPHRLVARQSGLVKKCFSARSASPPAISLELQLVVRRWVATFIAYAQCLLVGRIFTPLRSQSCHRTTNENVHIPKNKFDLERESQDLMRIFLESKSLGFVVQTQPPPVAMLAPRPSVYDTKVHTLEELKQSILKLKAAA</sequence>
<dbReference type="KEGG" id="gtt:GUITHDRAFT_117094"/>
<dbReference type="GeneID" id="17293421"/>
<keyword evidence="3" id="KW-1185">Reference proteome</keyword>
<accession>L1IL91</accession>